<keyword evidence="5" id="KW-1015">Disulfide bond</keyword>
<dbReference type="GO" id="GO:0046872">
    <property type="term" value="F:metal ion binding"/>
    <property type="evidence" value="ECO:0007669"/>
    <property type="project" value="UniProtKB-KW"/>
</dbReference>
<dbReference type="SUPFAM" id="SSF50022">
    <property type="entry name" value="ISP domain"/>
    <property type="match status" value="1"/>
</dbReference>
<dbReference type="PROSITE" id="PS51296">
    <property type="entry name" value="RIESKE"/>
    <property type="match status" value="1"/>
</dbReference>
<name>A0A1X7JIY0_9BACT</name>
<dbReference type="InterPro" id="IPR017941">
    <property type="entry name" value="Rieske_2Fe-2S"/>
</dbReference>
<dbReference type="CDD" id="cd03467">
    <property type="entry name" value="Rieske"/>
    <property type="match status" value="1"/>
</dbReference>
<sequence length="162" mass="17705">MKKQPIKIENQKGQLSIERREFLRKAGGFAIMGLFGTSFFTSCSDDIQDPINIDSNSEGINVDGDTITIDLSIIEELNSSGGWLLITQAQTLVVNDGEIKALTSVCTHSNCDRNWSLSDGNFRCSCHGSVFTTDGEVITGPATRPLSQFDVQIDNDIITITK</sequence>
<dbReference type="STRING" id="1028.SAMN05661096_01589"/>
<comment type="cofactor">
    <cofactor evidence="6">
        <name>[2Fe-2S] cluster</name>
        <dbReference type="ChEBI" id="CHEBI:190135"/>
    </cofactor>
</comment>
<dbReference type="InterPro" id="IPR014349">
    <property type="entry name" value="Rieske_Fe-S_prot"/>
</dbReference>
<evidence type="ECO:0000313" key="9">
    <source>
        <dbReference type="Proteomes" id="UP000193804"/>
    </source>
</evidence>
<dbReference type="GO" id="GO:0051537">
    <property type="term" value="F:2 iron, 2 sulfur cluster binding"/>
    <property type="evidence" value="ECO:0007669"/>
    <property type="project" value="UniProtKB-KW"/>
</dbReference>
<dbReference type="AlphaFoldDB" id="A0A1X7JIY0"/>
<dbReference type="Proteomes" id="UP000193804">
    <property type="component" value="Unassembled WGS sequence"/>
</dbReference>
<evidence type="ECO:0000313" key="8">
    <source>
        <dbReference type="EMBL" id="SMG27244.1"/>
    </source>
</evidence>
<dbReference type="OrthoDB" id="9767869at2"/>
<dbReference type="Pfam" id="PF00355">
    <property type="entry name" value="Rieske"/>
    <property type="match status" value="1"/>
</dbReference>
<keyword evidence="3" id="KW-0408">Iron</keyword>
<dbReference type="InterPro" id="IPR005805">
    <property type="entry name" value="Rieske_Fe-S_prot_C"/>
</dbReference>
<organism evidence="8 9">
    <name type="scientific">Marivirga sericea</name>
    <dbReference type="NCBI Taxonomy" id="1028"/>
    <lineage>
        <taxon>Bacteria</taxon>
        <taxon>Pseudomonadati</taxon>
        <taxon>Bacteroidota</taxon>
        <taxon>Cytophagia</taxon>
        <taxon>Cytophagales</taxon>
        <taxon>Marivirgaceae</taxon>
        <taxon>Marivirga</taxon>
    </lineage>
</organism>
<evidence type="ECO:0000256" key="6">
    <source>
        <dbReference type="ARBA" id="ARBA00034078"/>
    </source>
</evidence>
<dbReference type="RefSeq" id="WP_085516532.1">
    <property type="nucleotide sequence ID" value="NZ_FXAW01000003.1"/>
</dbReference>
<keyword evidence="4" id="KW-0411">Iron-sulfur</keyword>
<keyword evidence="1" id="KW-0001">2Fe-2S</keyword>
<gene>
    <name evidence="8" type="ORF">SAMN05661096_01589</name>
</gene>
<dbReference type="PANTHER" id="PTHR10134">
    <property type="entry name" value="CYTOCHROME B-C1 COMPLEX SUBUNIT RIESKE, MITOCHONDRIAL"/>
    <property type="match status" value="1"/>
</dbReference>
<protein>
    <submittedName>
        <fullName evidence="8">Rieske [2Fe-2S] domain-containing protein</fullName>
    </submittedName>
</protein>
<evidence type="ECO:0000256" key="4">
    <source>
        <dbReference type="ARBA" id="ARBA00023014"/>
    </source>
</evidence>
<accession>A0A1X7JIY0</accession>
<evidence type="ECO:0000256" key="2">
    <source>
        <dbReference type="ARBA" id="ARBA00022723"/>
    </source>
</evidence>
<dbReference type="PRINTS" id="PR00162">
    <property type="entry name" value="RIESKE"/>
</dbReference>
<dbReference type="GO" id="GO:0016020">
    <property type="term" value="C:membrane"/>
    <property type="evidence" value="ECO:0007669"/>
    <property type="project" value="InterPro"/>
</dbReference>
<dbReference type="InterPro" id="IPR036922">
    <property type="entry name" value="Rieske_2Fe-2S_sf"/>
</dbReference>
<evidence type="ECO:0000259" key="7">
    <source>
        <dbReference type="PROSITE" id="PS51296"/>
    </source>
</evidence>
<keyword evidence="2" id="KW-0479">Metal-binding</keyword>
<reference evidence="9" key="1">
    <citation type="submission" date="2017-04" db="EMBL/GenBank/DDBJ databases">
        <authorList>
            <person name="Varghese N."/>
            <person name="Submissions S."/>
        </authorList>
    </citation>
    <scope>NUCLEOTIDE SEQUENCE [LARGE SCALE GENOMIC DNA]</scope>
    <source>
        <strain evidence="9">DSM 4125</strain>
    </source>
</reference>
<proteinExistence type="predicted"/>
<dbReference type="EMBL" id="FXAW01000003">
    <property type="protein sequence ID" value="SMG27244.1"/>
    <property type="molecule type" value="Genomic_DNA"/>
</dbReference>
<evidence type="ECO:0000256" key="1">
    <source>
        <dbReference type="ARBA" id="ARBA00022714"/>
    </source>
</evidence>
<keyword evidence="9" id="KW-1185">Reference proteome</keyword>
<evidence type="ECO:0000256" key="3">
    <source>
        <dbReference type="ARBA" id="ARBA00023004"/>
    </source>
</evidence>
<evidence type="ECO:0000256" key="5">
    <source>
        <dbReference type="ARBA" id="ARBA00023157"/>
    </source>
</evidence>
<feature type="domain" description="Rieske" evidence="7">
    <location>
        <begin position="96"/>
        <end position="160"/>
    </location>
</feature>
<dbReference type="Gene3D" id="2.102.10.10">
    <property type="entry name" value="Rieske [2Fe-2S] iron-sulphur domain"/>
    <property type="match status" value="1"/>
</dbReference>